<dbReference type="CDD" id="cd00609">
    <property type="entry name" value="AAT_like"/>
    <property type="match status" value="1"/>
</dbReference>
<comment type="similarity">
    <text evidence="1">In the C-terminal section; belongs to the class-I pyridoxal-phosphate-dependent aminotransferase family.</text>
</comment>
<dbReference type="Proteomes" id="UP001069802">
    <property type="component" value="Unassembled WGS sequence"/>
</dbReference>
<gene>
    <name evidence="7" type="ORF">O4H49_18630</name>
</gene>
<dbReference type="Pfam" id="PF00155">
    <property type="entry name" value="Aminotran_1_2"/>
    <property type="match status" value="1"/>
</dbReference>
<dbReference type="SUPFAM" id="SSF53383">
    <property type="entry name" value="PLP-dependent transferases"/>
    <property type="match status" value="1"/>
</dbReference>
<dbReference type="Gene3D" id="1.10.10.10">
    <property type="entry name" value="Winged helix-like DNA-binding domain superfamily/Winged helix DNA-binding domain"/>
    <property type="match status" value="1"/>
</dbReference>
<evidence type="ECO:0000256" key="5">
    <source>
        <dbReference type="ARBA" id="ARBA00023163"/>
    </source>
</evidence>
<dbReference type="PANTHER" id="PTHR46577:SF1">
    <property type="entry name" value="HTH-TYPE TRANSCRIPTIONAL REGULATORY PROTEIN GABR"/>
    <property type="match status" value="1"/>
</dbReference>
<evidence type="ECO:0000259" key="6">
    <source>
        <dbReference type="PROSITE" id="PS50949"/>
    </source>
</evidence>
<dbReference type="Gene3D" id="3.90.1150.10">
    <property type="entry name" value="Aspartate Aminotransferase, domain 1"/>
    <property type="match status" value="1"/>
</dbReference>
<dbReference type="RefSeq" id="WP_269424951.1">
    <property type="nucleotide sequence ID" value="NZ_JAPWGY010000011.1"/>
</dbReference>
<keyword evidence="7" id="KW-0032">Aminotransferase</keyword>
<organism evidence="7 8">
    <name type="scientific">Kiloniella laminariae</name>
    <dbReference type="NCBI Taxonomy" id="454162"/>
    <lineage>
        <taxon>Bacteria</taxon>
        <taxon>Pseudomonadati</taxon>
        <taxon>Pseudomonadota</taxon>
        <taxon>Alphaproteobacteria</taxon>
        <taxon>Rhodospirillales</taxon>
        <taxon>Kiloniellaceae</taxon>
        <taxon>Kiloniella</taxon>
    </lineage>
</organism>
<keyword evidence="4" id="KW-0238">DNA-binding</keyword>
<evidence type="ECO:0000256" key="3">
    <source>
        <dbReference type="ARBA" id="ARBA00023015"/>
    </source>
</evidence>
<dbReference type="InterPro" id="IPR015421">
    <property type="entry name" value="PyrdxlP-dep_Trfase_major"/>
</dbReference>
<keyword evidence="8" id="KW-1185">Reference proteome</keyword>
<feature type="domain" description="HTH gntR-type" evidence="6">
    <location>
        <begin position="14"/>
        <end position="82"/>
    </location>
</feature>
<comment type="caution">
    <text evidence="7">The sequence shown here is derived from an EMBL/GenBank/DDBJ whole genome shotgun (WGS) entry which is preliminary data.</text>
</comment>
<evidence type="ECO:0000256" key="4">
    <source>
        <dbReference type="ARBA" id="ARBA00023125"/>
    </source>
</evidence>
<evidence type="ECO:0000256" key="2">
    <source>
        <dbReference type="ARBA" id="ARBA00022898"/>
    </source>
</evidence>
<dbReference type="GO" id="GO:0008483">
    <property type="term" value="F:transaminase activity"/>
    <property type="evidence" value="ECO:0007669"/>
    <property type="project" value="UniProtKB-KW"/>
</dbReference>
<dbReference type="EMBL" id="JAPWGY010000011">
    <property type="protein sequence ID" value="MCZ4282807.1"/>
    <property type="molecule type" value="Genomic_DNA"/>
</dbReference>
<dbReference type="Gene3D" id="3.40.640.10">
    <property type="entry name" value="Type I PLP-dependent aspartate aminotransferase-like (Major domain)"/>
    <property type="match status" value="1"/>
</dbReference>
<protein>
    <submittedName>
        <fullName evidence="7">PLP-dependent aminotransferase family protein</fullName>
    </submittedName>
</protein>
<dbReference type="PANTHER" id="PTHR46577">
    <property type="entry name" value="HTH-TYPE TRANSCRIPTIONAL REGULATORY PROTEIN GABR"/>
    <property type="match status" value="1"/>
</dbReference>
<keyword evidence="2" id="KW-0663">Pyridoxal phosphate</keyword>
<dbReference type="InterPro" id="IPR000524">
    <property type="entry name" value="Tscrpt_reg_HTH_GntR"/>
</dbReference>
<proteinExistence type="inferred from homology"/>
<evidence type="ECO:0000313" key="7">
    <source>
        <dbReference type="EMBL" id="MCZ4282807.1"/>
    </source>
</evidence>
<dbReference type="InterPro" id="IPR036388">
    <property type="entry name" value="WH-like_DNA-bd_sf"/>
</dbReference>
<dbReference type="InterPro" id="IPR004839">
    <property type="entry name" value="Aminotransferase_I/II_large"/>
</dbReference>
<reference evidence="7" key="1">
    <citation type="submission" date="2022-12" db="EMBL/GenBank/DDBJ databases">
        <title>Bacterial isolates from different developmental stages of Nematostella vectensis.</title>
        <authorList>
            <person name="Fraune S."/>
        </authorList>
    </citation>
    <scope>NUCLEOTIDE SEQUENCE</scope>
    <source>
        <strain evidence="7">G21630-S1</strain>
    </source>
</reference>
<dbReference type="SUPFAM" id="SSF46785">
    <property type="entry name" value="Winged helix' DNA-binding domain"/>
    <property type="match status" value="1"/>
</dbReference>
<dbReference type="InterPro" id="IPR051446">
    <property type="entry name" value="HTH_trans_reg/aminotransferase"/>
</dbReference>
<dbReference type="PROSITE" id="PS50949">
    <property type="entry name" value="HTH_GNTR"/>
    <property type="match status" value="1"/>
</dbReference>
<keyword evidence="7" id="KW-0808">Transferase</keyword>
<keyword evidence="3" id="KW-0805">Transcription regulation</keyword>
<accession>A0ABT4LS95</accession>
<dbReference type="InterPro" id="IPR015422">
    <property type="entry name" value="PyrdxlP-dep_Trfase_small"/>
</dbReference>
<dbReference type="InterPro" id="IPR036390">
    <property type="entry name" value="WH_DNA-bd_sf"/>
</dbReference>
<dbReference type="InterPro" id="IPR015424">
    <property type="entry name" value="PyrdxlP-dep_Trfase"/>
</dbReference>
<evidence type="ECO:0000256" key="1">
    <source>
        <dbReference type="ARBA" id="ARBA00005384"/>
    </source>
</evidence>
<sequence>MKQNWKPTLDPTITVKYLAVAQAIACAIKEGELRAGDRLPTYRDLAWDLGLNVSTITQAYREATRRHLIGGEVGRGTFVLASSREAELFALKENATRELIDLSTNIPARHPDDDRAAELLATYLKQEAGSDEIFSYHAPNLLTRAQMAGSKWLAWRGVELPPAAVVPTAGAQQALLACLLVLCEPGATVLVEEFTFPGMKAVARQLRLRLQGIACDEEGVLPSALDTASRSSGARLVVLTPNLQNPTGAVMSATRRTEIAAVVKARKLLVIEDDVYGPLSGQAPLMQEIPEQCLVISSLSKTVGPGLRFGFIAGPERWIAPIRAEVHATHWTMSPVMLGLACHWIEEGRAFARCDWQRAEVSARWNLARSRLKEVRRQTPRNALFSAPHLWLETGIPAEDAMVVLRSGGVEAVPGSFFSTGRQEENRIRICLTAPQSRAVLSLALDKVLECNILK</sequence>
<dbReference type="SMART" id="SM00345">
    <property type="entry name" value="HTH_GNTR"/>
    <property type="match status" value="1"/>
</dbReference>
<name>A0ABT4LS95_9PROT</name>
<evidence type="ECO:0000313" key="8">
    <source>
        <dbReference type="Proteomes" id="UP001069802"/>
    </source>
</evidence>
<dbReference type="Pfam" id="PF00392">
    <property type="entry name" value="GntR"/>
    <property type="match status" value="1"/>
</dbReference>
<dbReference type="CDD" id="cd07377">
    <property type="entry name" value="WHTH_GntR"/>
    <property type="match status" value="1"/>
</dbReference>
<keyword evidence="5" id="KW-0804">Transcription</keyword>